<accession>B6GXM8</accession>
<dbReference type="HOGENOM" id="CLU_1845753_0_0_1"/>
<evidence type="ECO:0000313" key="1">
    <source>
        <dbReference type="EMBL" id="CAP80424.1"/>
    </source>
</evidence>
<dbReference type="VEuPathDB" id="FungiDB:PCH_Pc12g07970"/>
<sequence length="139" mass="15330">MAIDGIKNNVKRRILPTCKYNLRQHLKPSSDTGAQLVIHRSLAFRSDDSDMEILLASSPAEGDITQYSGGNSLSQDRNPTCCEYLSGTSSLQCHLDRQSKCPQRAQPLLVTAAPPALPGIIIALLEQREEEWAANRRTV</sequence>
<reference evidence="1 2" key="1">
    <citation type="journal article" date="2008" name="Nat. Biotechnol.">
        <title>Genome sequencing and analysis of the filamentous fungus Penicillium chrysogenum.</title>
        <authorList>
            <person name="van den Berg M.A."/>
            <person name="Albang R."/>
            <person name="Albermann K."/>
            <person name="Badger J.H."/>
            <person name="Daran J.-M."/>
            <person name="Driessen A.J.M."/>
            <person name="Garcia-Estrada C."/>
            <person name="Fedorova N.D."/>
            <person name="Harris D.M."/>
            <person name="Heijne W.H.M."/>
            <person name="Joardar V.S."/>
            <person name="Kiel J.A.K.W."/>
            <person name="Kovalchuk A."/>
            <person name="Martin J.F."/>
            <person name="Nierman W.C."/>
            <person name="Nijland J.G."/>
            <person name="Pronk J.T."/>
            <person name="Roubos J.A."/>
            <person name="van der Klei I.J."/>
            <person name="van Peij N.N.M.E."/>
            <person name="Veenhuis M."/>
            <person name="von Doehren H."/>
            <person name="Wagner C."/>
            <person name="Wortman J.R."/>
            <person name="Bovenberg R.A.L."/>
        </authorList>
    </citation>
    <scope>NUCLEOTIDE SEQUENCE [LARGE SCALE GENOMIC DNA]</scope>
    <source>
        <strain evidence="2">ATCC 28089 / DSM 1075 / NRRL 1951 / Wisconsin 54-1255</strain>
    </source>
</reference>
<keyword evidence="2" id="KW-1185">Reference proteome</keyword>
<dbReference type="Proteomes" id="UP000000724">
    <property type="component" value="Contig Pc00c12"/>
</dbReference>
<organism evidence="1 2">
    <name type="scientific">Penicillium rubens (strain ATCC 28089 / DSM 1075 / NRRL 1951 / Wisconsin 54-1255)</name>
    <name type="common">Penicillium chrysogenum</name>
    <dbReference type="NCBI Taxonomy" id="500485"/>
    <lineage>
        <taxon>Eukaryota</taxon>
        <taxon>Fungi</taxon>
        <taxon>Dikarya</taxon>
        <taxon>Ascomycota</taxon>
        <taxon>Pezizomycotina</taxon>
        <taxon>Eurotiomycetes</taxon>
        <taxon>Eurotiomycetidae</taxon>
        <taxon>Eurotiales</taxon>
        <taxon>Aspergillaceae</taxon>
        <taxon>Penicillium</taxon>
        <taxon>Penicillium chrysogenum species complex</taxon>
    </lineage>
</organism>
<dbReference type="EMBL" id="AM920427">
    <property type="protein sequence ID" value="CAP80424.1"/>
    <property type="molecule type" value="Genomic_DNA"/>
</dbReference>
<name>B6GXM8_PENRW</name>
<dbReference type="AlphaFoldDB" id="B6GXM8"/>
<gene>
    <name evidence="1" type="ORF">Pc12g07970</name>
    <name evidence="1" type="ORF">PCH_Pc12g07970</name>
</gene>
<evidence type="ECO:0000313" key="2">
    <source>
        <dbReference type="Proteomes" id="UP000000724"/>
    </source>
</evidence>
<proteinExistence type="predicted"/>
<protein>
    <submittedName>
        <fullName evidence="1">Uncharacterized protein</fullName>
    </submittedName>
</protein>